<dbReference type="HOGENOM" id="CLU_2740994_0_0_1"/>
<name>A0A0C9Z0E8_9AGAM</name>
<accession>A0A0C9Z0E8</accession>
<dbReference type="OrthoDB" id="2505969at2759"/>
<evidence type="ECO:0000313" key="1">
    <source>
        <dbReference type="EMBL" id="KIK13483.1"/>
    </source>
</evidence>
<proteinExistence type="predicted"/>
<organism evidence="1 2">
    <name type="scientific">Pisolithus microcarpus 441</name>
    <dbReference type="NCBI Taxonomy" id="765257"/>
    <lineage>
        <taxon>Eukaryota</taxon>
        <taxon>Fungi</taxon>
        <taxon>Dikarya</taxon>
        <taxon>Basidiomycota</taxon>
        <taxon>Agaricomycotina</taxon>
        <taxon>Agaricomycetes</taxon>
        <taxon>Agaricomycetidae</taxon>
        <taxon>Boletales</taxon>
        <taxon>Sclerodermatineae</taxon>
        <taxon>Pisolithaceae</taxon>
        <taxon>Pisolithus</taxon>
    </lineage>
</organism>
<evidence type="ECO:0000313" key="2">
    <source>
        <dbReference type="Proteomes" id="UP000054018"/>
    </source>
</evidence>
<keyword evidence="2" id="KW-1185">Reference proteome</keyword>
<dbReference type="EMBL" id="KN833992">
    <property type="protein sequence ID" value="KIK13483.1"/>
    <property type="molecule type" value="Genomic_DNA"/>
</dbReference>
<gene>
    <name evidence="1" type="ORF">PISMIDRAFT_118796</name>
</gene>
<reference evidence="1 2" key="1">
    <citation type="submission" date="2014-04" db="EMBL/GenBank/DDBJ databases">
        <authorList>
            <consortium name="DOE Joint Genome Institute"/>
            <person name="Kuo A."/>
            <person name="Kohler A."/>
            <person name="Costa M.D."/>
            <person name="Nagy L.G."/>
            <person name="Floudas D."/>
            <person name="Copeland A."/>
            <person name="Barry K.W."/>
            <person name="Cichocki N."/>
            <person name="Veneault-Fourrey C."/>
            <person name="LaButti K."/>
            <person name="Lindquist E.A."/>
            <person name="Lipzen A."/>
            <person name="Lundell T."/>
            <person name="Morin E."/>
            <person name="Murat C."/>
            <person name="Sun H."/>
            <person name="Tunlid A."/>
            <person name="Henrissat B."/>
            <person name="Grigoriev I.V."/>
            <person name="Hibbett D.S."/>
            <person name="Martin F."/>
            <person name="Nordberg H.P."/>
            <person name="Cantor M.N."/>
            <person name="Hua S.X."/>
        </authorList>
    </citation>
    <scope>NUCLEOTIDE SEQUENCE [LARGE SCALE GENOMIC DNA]</scope>
    <source>
        <strain evidence="1 2">441</strain>
    </source>
</reference>
<reference evidence="2" key="2">
    <citation type="submission" date="2015-01" db="EMBL/GenBank/DDBJ databases">
        <title>Evolutionary Origins and Diversification of the Mycorrhizal Mutualists.</title>
        <authorList>
            <consortium name="DOE Joint Genome Institute"/>
            <consortium name="Mycorrhizal Genomics Consortium"/>
            <person name="Kohler A."/>
            <person name="Kuo A."/>
            <person name="Nagy L.G."/>
            <person name="Floudas D."/>
            <person name="Copeland A."/>
            <person name="Barry K.W."/>
            <person name="Cichocki N."/>
            <person name="Veneault-Fourrey C."/>
            <person name="LaButti K."/>
            <person name="Lindquist E.A."/>
            <person name="Lipzen A."/>
            <person name="Lundell T."/>
            <person name="Morin E."/>
            <person name="Murat C."/>
            <person name="Riley R."/>
            <person name="Ohm R."/>
            <person name="Sun H."/>
            <person name="Tunlid A."/>
            <person name="Henrissat B."/>
            <person name="Grigoriev I.V."/>
            <person name="Hibbett D.S."/>
            <person name="Martin F."/>
        </authorList>
    </citation>
    <scope>NUCLEOTIDE SEQUENCE [LARGE SCALE GENOMIC DNA]</scope>
    <source>
        <strain evidence="2">441</strain>
    </source>
</reference>
<sequence>MPYRATYGSVTQVPYFTYTPAKFPKLDYAEVISYSLLGEFSLLKHSCYEVLEKPWALPDNHEMMKKYYKLQ</sequence>
<dbReference type="Proteomes" id="UP000054018">
    <property type="component" value="Unassembled WGS sequence"/>
</dbReference>
<dbReference type="AlphaFoldDB" id="A0A0C9Z0E8"/>
<protein>
    <submittedName>
        <fullName evidence="1">Uncharacterized protein</fullName>
    </submittedName>
</protein>